<name>A0ACB9DKE5_ARCLA</name>
<comment type="caution">
    <text evidence="1">The sequence shown here is derived from an EMBL/GenBank/DDBJ whole genome shotgun (WGS) entry which is preliminary data.</text>
</comment>
<reference evidence="1 2" key="2">
    <citation type="journal article" date="2022" name="Mol. Ecol. Resour.">
        <title>The genomes of chicory, endive, great burdock and yacon provide insights into Asteraceae paleo-polyploidization history and plant inulin production.</title>
        <authorList>
            <person name="Fan W."/>
            <person name="Wang S."/>
            <person name="Wang H."/>
            <person name="Wang A."/>
            <person name="Jiang F."/>
            <person name="Liu H."/>
            <person name="Zhao H."/>
            <person name="Xu D."/>
            <person name="Zhang Y."/>
        </authorList>
    </citation>
    <scope>NUCLEOTIDE SEQUENCE [LARGE SCALE GENOMIC DNA]</scope>
    <source>
        <strain evidence="2">cv. Niubang</strain>
    </source>
</reference>
<sequence>MMTNYLRRRMRCLGWINLSLSQSLCHIYVDFGLCLFPLSRVIPEQKPTPKRFSQKNPLQTHSKPLEIEILHSDKCSCIRLSLLQFIYKCPLFSGQV</sequence>
<reference evidence="2" key="1">
    <citation type="journal article" date="2022" name="Mol. Ecol. Resour.">
        <title>The genomes of chicory, endive, great burdock and yacon provide insights into Asteraceae palaeo-polyploidization history and plant inulin production.</title>
        <authorList>
            <person name="Fan W."/>
            <person name="Wang S."/>
            <person name="Wang H."/>
            <person name="Wang A."/>
            <person name="Jiang F."/>
            <person name="Liu H."/>
            <person name="Zhao H."/>
            <person name="Xu D."/>
            <person name="Zhang Y."/>
        </authorList>
    </citation>
    <scope>NUCLEOTIDE SEQUENCE [LARGE SCALE GENOMIC DNA]</scope>
    <source>
        <strain evidence="2">cv. Niubang</strain>
    </source>
</reference>
<evidence type="ECO:0000313" key="1">
    <source>
        <dbReference type="EMBL" id="KAI3746931.1"/>
    </source>
</evidence>
<dbReference type="EMBL" id="CM042049">
    <property type="protein sequence ID" value="KAI3746931.1"/>
    <property type="molecule type" value="Genomic_DNA"/>
</dbReference>
<protein>
    <submittedName>
        <fullName evidence="1">Uncharacterized protein</fullName>
    </submittedName>
</protein>
<gene>
    <name evidence="1" type="ORF">L6452_09373</name>
</gene>
<proteinExistence type="predicted"/>
<evidence type="ECO:0000313" key="2">
    <source>
        <dbReference type="Proteomes" id="UP001055879"/>
    </source>
</evidence>
<keyword evidence="2" id="KW-1185">Reference proteome</keyword>
<dbReference type="Proteomes" id="UP001055879">
    <property type="component" value="Linkage Group LG03"/>
</dbReference>
<organism evidence="1 2">
    <name type="scientific">Arctium lappa</name>
    <name type="common">Greater burdock</name>
    <name type="synonym">Lappa major</name>
    <dbReference type="NCBI Taxonomy" id="4217"/>
    <lineage>
        <taxon>Eukaryota</taxon>
        <taxon>Viridiplantae</taxon>
        <taxon>Streptophyta</taxon>
        <taxon>Embryophyta</taxon>
        <taxon>Tracheophyta</taxon>
        <taxon>Spermatophyta</taxon>
        <taxon>Magnoliopsida</taxon>
        <taxon>eudicotyledons</taxon>
        <taxon>Gunneridae</taxon>
        <taxon>Pentapetalae</taxon>
        <taxon>asterids</taxon>
        <taxon>campanulids</taxon>
        <taxon>Asterales</taxon>
        <taxon>Asteraceae</taxon>
        <taxon>Carduoideae</taxon>
        <taxon>Cardueae</taxon>
        <taxon>Arctiinae</taxon>
        <taxon>Arctium</taxon>
    </lineage>
</organism>
<accession>A0ACB9DKE5</accession>